<keyword evidence="1" id="KW-0539">Nucleus</keyword>
<dbReference type="EMBL" id="SKBQ01000011">
    <property type="protein sequence ID" value="TPX18229.1"/>
    <property type="molecule type" value="Genomic_DNA"/>
</dbReference>
<keyword evidence="3" id="KW-1185">Reference proteome</keyword>
<organism evidence="2 3">
    <name type="scientific">Thyridium curvatum</name>
    <dbReference type="NCBI Taxonomy" id="1093900"/>
    <lineage>
        <taxon>Eukaryota</taxon>
        <taxon>Fungi</taxon>
        <taxon>Dikarya</taxon>
        <taxon>Ascomycota</taxon>
        <taxon>Pezizomycotina</taxon>
        <taxon>Sordariomycetes</taxon>
        <taxon>Sordariomycetidae</taxon>
        <taxon>Thyridiales</taxon>
        <taxon>Thyridiaceae</taxon>
        <taxon>Thyridium</taxon>
    </lineage>
</organism>
<gene>
    <name evidence="2" type="ORF">E0L32_002738</name>
</gene>
<protein>
    <submittedName>
        <fullName evidence="2">Uncharacterized protein</fullName>
    </submittedName>
</protein>
<proteinExistence type="predicted"/>
<dbReference type="RefSeq" id="XP_030999940.1">
    <property type="nucleotide sequence ID" value="XM_031136960.1"/>
</dbReference>
<name>A0A507BL50_9PEZI</name>
<comment type="caution">
    <text evidence="2">The sequence shown here is derived from an EMBL/GenBank/DDBJ whole genome shotgun (WGS) entry which is preliminary data.</text>
</comment>
<dbReference type="GeneID" id="41970185"/>
<dbReference type="AlphaFoldDB" id="A0A507BL50"/>
<accession>A0A507BL50</accession>
<dbReference type="InParanoid" id="A0A507BL50"/>
<sequence length="353" mass="39808">MRVLNGNTPRKWRMQMTTRLTVGERPGLPVAMEKPILLRSILVVSIVHLRRSDGPSREIEQTDLIHKLTVLEDIKQQLASSSAHGNEFLTLVIARLSIAELAAGDADAAEAHMRFAFSSRETNPFDQVKQLRERTTLITFCILRKAWVYFVTHGSEPGPPTPQGTMAFILMHLLHEFLLDPELCVLKRVPGVDVGLLRWLVKSLRDCRDTGTPVPLYSDLWIWQTAVSAYALIVGSVWEEGELGSAKTVQAGTELPDPPAVDQSTEMGMGRTLVLPVRSLNETPSPSPHELGRAEHLKLSTLVEEWLHEWTQSPRMVQWAREDAIFDKIEWFKTDEGLNLLEYIIHRDSGVED</sequence>
<reference evidence="2 3" key="1">
    <citation type="submission" date="2019-06" db="EMBL/GenBank/DDBJ databases">
        <title>Draft genome sequence of the filamentous fungus Phialemoniopsis curvata isolated from diesel fuel.</title>
        <authorList>
            <person name="Varaljay V.A."/>
            <person name="Lyon W.J."/>
            <person name="Crouch A.L."/>
            <person name="Drake C.E."/>
            <person name="Hollomon J.M."/>
            <person name="Nadeau L.J."/>
            <person name="Nunn H.S."/>
            <person name="Stevenson B.S."/>
            <person name="Bojanowski C.L."/>
            <person name="Crookes-Goodson W.J."/>
        </authorList>
    </citation>
    <scope>NUCLEOTIDE SEQUENCE [LARGE SCALE GENOMIC DNA]</scope>
    <source>
        <strain evidence="2 3">D216</strain>
    </source>
</reference>
<evidence type="ECO:0000256" key="1">
    <source>
        <dbReference type="ARBA" id="ARBA00023242"/>
    </source>
</evidence>
<dbReference type="InterPro" id="IPR021858">
    <property type="entry name" value="Fun_TF"/>
</dbReference>
<dbReference type="Proteomes" id="UP000319257">
    <property type="component" value="Unassembled WGS sequence"/>
</dbReference>
<evidence type="ECO:0000313" key="3">
    <source>
        <dbReference type="Proteomes" id="UP000319257"/>
    </source>
</evidence>
<evidence type="ECO:0000313" key="2">
    <source>
        <dbReference type="EMBL" id="TPX18229.1"/>
    </source>
</evidence>
<dbReference type="Pfam" id="PF11951">
    <property type="entry name" value="Fungal_trans_2"/>
    <property type="match status" value="1"/>
</dbReference>